<protein>
    <submittedName>
        <fullName evidence="1">Uncharacterized protein</fullName>
    </submittedName>
</protein>
<evidence type="ECO:0000313" key="1">
    <source>
        <dbReference type="EMBL" id="KAL3498674.1"/>
    </source>
</evidence>
<dbReference type="EMBL" id="JBJUIK010000017">
    <property type="protein sequence ID" value="KAL3498674.1"/>
    <property type="molecule type" value="Genomic_DNA"/>
</dbReference>
<organism evidence="1 2">
    <name type="scientific">Cinchona calisaya</name>
    <dbReference type="NCBI Taxonomy" id="153742"/>
    <lineage>
        <taxon>Eukaryota</taxon>
        <taxon>Viridiplantae</taxon>
        <taxon>Streptophyta</taxon>
        <taxon>Embryophyta</taxon>
        <taxon>Tracheophyta</taxon>
        <taxon>Spermatophyta</taxon>
        <taxon>Magnoliopsida</taxon>
        <taxon>eudicotyledons</taxon>
        <taxon>Gunneridae</taxon>
        <taxon>Pentapetalae</taxon>
        <taxon>asterids</taxon>
        <taxon>lamiids</taxon>
        <taxon>Gentianales</taxon>
        <taxon>Rubiaceae</taxon>
        <taxon>Cinchonoideae</taxon>
        <taxon>Cinchoneae</taxon>
        <taxon>Cinchona</taxon>
    </lineage>
</organism>
<name>A0ABD2XTL8_9GENT</name>
<reference evidence="1 2" key="1">
    <citation type="submission" date="2024-11" db="EMBL/GenBank/DDBJ databases">
        <title>A near-complete genome assembly of Cinchona calisaya.</title>
        <authorList>
            <person name="Lian D.C."/>
            <person name="Zhao X.W."/>
            <person name="Wei L."/>
        </authorList>
    </citation>
    <scope>NUCLEOTIDE SEQUENCE [LARGE SCALE GENOMIC DNA]</scope>
    <source>
        <tissue evidence="1">Nenye</tissue>
    </source>
</reference>
<dbReference type="AlphaFoldDB" id="A0ABD2XTL8"/>
<accession>A0ABD2XTL8</accession>
<proteinExistence type="predicted"/>
<keyword evidence="2" id="KW-1185">Reference proteome</keyword>
<sequence>MEWLGPTRKASRRGGRLQGWDMEGEKRRELVCQHKPSRPAINVGLTVSHISSGDEVSFSGPCFSEMSLYSYNHITKFISFLFYFDASQISERLCLMDCLRSSSDKKTLKRWFFIDKRVG</sequence>
<dbReference type="Proteomes" id="UP001630127">
    <property type="component" value="Unassembled WGS sequence"/>
</dbReference>
<comment type="caution">
    <text evidence="1">The sequence shown here is derived from an EMBL/GenBank/DDBJ whole genome shotgun (WGS) entry which is preliminary data.</text>
</comment>
<gene>
    <name evidence="1" type="ORF">ACH5RR_041406</name>
</gene>
<evidence type="ECO:0000313" key="2">
    <source>
        <dbReference type="Proteomes" id="UP001630127"/>
    </source>
</evidence>